<keyword evidence="2" id="KW-1185">Reference proteome</keyword>
<gene>
    <name evidence="1" type="ORF">CDO52_00705</name>
</gene>
<evidence type="ECO:0000313" key="1">
    <source>
        <dbReference type="EMBL" id="ASU81499.1"/>
    </source>
</evidence>
<proteinExistence type="predicted"/>
<dbReference type="RefSeq" id="WP_017619492.1">
    <property type="nucleotide sequence ID" value="NZ_ANBG01000245.1"/>
</dbReference>
<dbReference type="Gene3D" id="2.60.120.260">
    <property type="entry name" value="Galactose-binding domain-like"/>
    <property type="match status" value="1"/>
</dbReference>
<dbReference type="KEGG" id="ngv:CDO52_00705"/>
<organism evidence="1 2">
    <name type="scientific">Nocardiopsis gilva YIM 90087</name>
    <dbReference type="NCBI Taxonomy" id="1235441"/>
    <lineage>
        <taxon>Bacteria</taxon>
        <taxon>Bacillati</taxon>
        <taxon>Actinomycetota</taxon>
        <taxon>Actinomycetes</taxon>
        <taxon>Streptosporangiales</taxon>
        <taxon>Nocardiopsidaceae</taxon>
        <taxon>Nocardiopsis</taxon>
    </lineage>
</organism>
<protein>
    <submittedName>
        <fullName evidence="1">Uncharacterized protein</fullName>
    </submittedName>
</protein>
<dbReference type="Gene3D" id="2.60.120.200">
    <property type="match status" value="1"/>
</dbReference>
<accession>A0A223S0E4</accession>
<dbReference type="AlphaFoldDB" id="A0A223S0E4"/>
<dbReference type="EMBL" id="CP022753">
    <property type="protein sequence ID" value="ASU81499.1"/>
    <property type="molecule type" value="Genomic_DNA"/>
</dbReference>
<reference evidence="1 2" key="1">
    <citation type="submission" date="2017-08" db="EMBL/GenBank/DDBJ databases">
        <title>The complete genome sequence of Nocardiopsis gilva YIM 90087.</title>
        <authorList>
            <person name="Yin M."/>
            <person name="Tang S."/>
        </authorList>
    </citation>
    <scope>NUCLEOTIDE SEQUENCE [LARGE SCALE GENOMIC DNA]</scope>
    <source>
        <strain evidence="1 2">YIM 90087</strain>
    </source>
</reference>
<dbReference type="Proteomes" id="UP000215005">
    <property type="component" value="Chromosome"/>
</dbReference>
<name>A0A223S0E4_9ACTN</name>
<dbReference type="OrthoDB" id="3445328at2"/>
<sequence length="990" mass="106033">MARVWSCGFELRSPAEWDGTGGSPTISTDLARSGEASLRCSPTADVAYIQHQVAASDTSPWYVRAYLLVSTLPSVDVDVIQVVDQANAVTAGIRLTTAGTLQLLDGETQEGSDSSALTVGAWHRVELEVRSLGNGSSARLDGVEFATDGVISLGENSTSFRFGAITPCTVDLYLDDIAVNDDSGSDQTSWPGEGRIVHLRPDAAGDAHQWHNAINGTYHFGSEDSWQVVDDVPPDDIQTYAYWNATGQRHDEHAVDYDSAILSTDTITLIQVGARIGAHSFEGTRDLALRLKSPAGAVTVGTTVQARLDGWVTHDDSFPSVYSLTSYTSPDTAVAWTPTDLQSIQIGYGTVTEEALTRRVSAVWALVEYQAGTEAPPPAPNAEAIGVQGGLANLPALIAEASFTSAAQDPLALHLDDPDRGILGQNTLAGETAFSDVSQWVRSANTNRGADRVSSPIVTYDAGTASLVLDNRDRRFDPTHLAGPYVVGGRSQVTPMREMRLRARWGSTSNMVVNPSFEGASTDGWTSNNETSLAASTDVVPKFGTYALAITRTGSNAFEAHNCATQYPDGFEGGQVGDGDTVTISAYVYIPGETYDQVSDIAIVGGSGDLSGNAIDSTFVGKPSQADAWERVSLTGAINDGRVLYDAQVSIWTDGTIPAGTIVAYVDAVQCVAGSIPEDFKPNEKVYDLARGFADQWDVAWSDPNESTASVQFSDAFKVFGNRQLAEATSPVGGSEDSGARIVRILDAIEWPDGDRDIATGDTTLQETSFGSDALSLLRSVAETEIGELYVNAAGKVVFRNRGALYTETRSVHPKAIFGDRDPELRYREVIISSDDATLANEVRITREGGAEQVATDTESQSAYLTRTYSTSGLLVEDDTTAGHYAEFVLYQSSEPELRFEQLAIDPLRDPGRLMPLALGLEIGDRIRIRRRPPGGGSLIERDVFVRGVQHEIVPGSWRTVFSLQSATKGAFLVLDDPILGVLDENALGY</sequence>
<evidence type="ECO:0000313" key="2">
    <source>
        <dbReference type="Proteomes" id="UP000215005"/>
    </source>
</evidence>